<evidence type="ECO:0000256" key="4">
    <source>
        <dbReference type="ARBA" id="ARBA00022692"/>
    </source>
</evidence>
<keyword evidence="3" id="KW-1003">Cell membrane</keyword>
<dbReference type="Proteomes" id="UP001178288">
    <property type="component" value="Chromosome"/>
</dbReference>
<dbReference type="RefSeq" id="WP_066091326.1">
    <property type="nucleotide sequence ID" value="NZ_CP126114.1"/>
</dbReference>
<evidence type="ECO:0000313" key="9">
    <source>
        <dbReference type="EMBL" id="WHY85207.1"/>
    </source>
</evidence>
<dbReference type="GO" id="GO:0004713">
    <property type="term" value="F:protein tyrosine kinase activity"/>
    <property type="evidence" value="ECO:0007669"/>
    <property type="project" value="TreeGrafter"/>
</dbReference>
<dbReference type="PANTHER" id="PTHR32309">
    <property type="entry name" value="TYROSINE-PROTEIN KINASE"/>
    <property type="match status" value="1"/>
</dbReference>
<dbReference type="GO" id="GO:0005886">
    <property type="term" value="C:plasma membrane"/>
    <property type="evidence" value="ECO:0007669"/>
    <property type="project" value="UniProtKB-SubCell"/>
</dbReference>
<gene>
    <name evidence="9" type="ORF">QNH39_21715</name>
</gene>
<evidence type="ECO:0000256" key="6">
    <source>
        <dbReference type="ARBA" id="ARBA00023136"/>
    </source>
</evidence>
<reference evidence="9" key="1">
    <citation type="submission" date="2023-05" db="EMBL/GenBank/DDBJ databases">
        <title>Comparative genomics of Bacillaceae isolates and their secondary metabolite potential.</title>
        <authorList>
            <person name="Song L."/>
            <person name="Nielsen L.J."/>
            <person name="Mohite O."/>
            <person name="Xu X."/>
            <person name="Weber T."/>
            <person name="Kovacs A.T."/>
        </authorList>
    </citation>
    <scope>NUCLEOTIDE SEQUENCE</scope>
    <source>
        <strain evidence="9">XLM17</strain>
    </source>
</reference>
<feature type="domain" description="Polysaccharide chain length determinant N-terminal" evidence="8">
    <location>
        <begin position="17"/>
        <end position="70"/>
    </location>
</feature>
<name>A0AA95MJU6_9BACI</name>
<feature type="transmembrane region" description="Helical" evidence="7">
    <location>
        <begin position="31"/>
        <end position="49"/>
    </location>
</feature>
<evidence type="ECO:0000259" key="8">
    <source>
        <dbReference type="Pfam" id="PF02706"/>
    </source>
</evidence>
<evidence type="ECO:0000256" key="7">
    <source>
        <dbReference type="SAM" id="Phobius"/>
    </source>
</evidence>
<proteinExistence type="inferred from homology"/>
<dbReference type="AlphaFoldDB" id="A0AA95MJU6"/>
<evidence type="ECO:0000256" key="2">
    <source>
        <dbReference type="ARBA" id="ARBA00006683"/>
    </source>
</evidence>
<sequence>MNNFDQFNNTEKKRPKEINLKELFQVIKRRFWIIAIVTMFAGIVGGLQSQTKTIPLYQSSSRIVIGANEELRKTLQVIIRDSIILDKVIKELDLNRSAEVLAGQISVASVEGSQVVSISVIDMDPIFAATLADKTAEVFKDELPKIFGPEYNFIRLLSGAKVSPVPINQSNNNKLYIAIVGGLIVGIGLAFLLESFDDRIRSTREIELLLGVRVLGRVSKVSKRSVKKKTNIMQLDYHLRGENIGNK</sequence>
<dbReference type="Pfam" id="PF02706">
    <property type="entry name" value="Wzz"/>
    <property type="match status" value="1"/>
</dbReference>
<keyword evidence="6 7" id="KW-0472">Membrane</keyword>
<feature type="transmembrane region" description="Helical" evidence="7">
    <location>
        <begin position="175"/>
        <end position="193"/>
    </location>
</feature>
<comment type="similarity">
    <text evidence="2">Belongs to the CpsC/CapA family.</text>
</comment>
<accession>A0AA95MJU6</accession>
<evidence type="ECO:0000256" key="1">
    <source>
        <dbReference type="ARBA" id="ARBA00004651"/>
    </source>
</evidence>
<dbReference type="InterPro" id="IPR050445">
    <property type="entry name" value="Bact_polysacc_biosynth/exp"/>
</dbReference>
<keyword evidence="4 7" id="KW-0812">Transmembrane</keyword>
<organism evidence="9 10">
    <name type="scientific">Neobacillus novalis</name>
    <dbReference type="NCBI Taxonomy" id="220687"/>
    <lineage>
        <taxon>Bacteria</taxon>
        <taxon>Bacillati</taxon>
        <taxon>Bacillota</taxon>
        <taxon>Bacilli</taxon>
        <taxon>Bacillales</taxon>
        <taxon>Bacillaceae</taxon>
        <taxon>Neobacillus</taxon>
    </lineage>
</organism>
<keyword evidence="5 7" id="KW-1133">Transmembrane helix</keyword>
<keyword evidence="10" id="KW-1185">Reference proteome</keyword>
<dbReference type="EMBL" id="CP126114">
    <property type="protein sequence ID" value="WHY85207.1"/>
    <property type="molecule type" value="Genomic_DNA"/>
</dbReference>
<protein>
    <submittedName>
        <fullName evidence="9">Wzz/FepE/Etk N-terminal domain-containing protein</fullName>
    </submittedName>
</protein>
<dbReference type="PANTHER" id="PTHR32309:SF13">
    <property type="entry name" value="FERRIC ENTEROBACTIN TRANSPORT PROTEIN FEPE"/>
    <property type="match status" value="1"/>
</dbReference>
<evidence type="ECO:0000256" key="5">
    <source>
        <dbReference type="ARBA" id="ARBA00022989"/>
    </source>
</evidence>
<dbReference type="KEGG" id="nnv:QNH39_21715"/>
<evidence type="ECO:0000256" key="3">
    <source>
        <dbReference type="ARBA" id="ARBA00022475"/>
    </source>
</evidence>
<comment type="subcellular location">
    <subcellularLocation>
        <location evidence="1">Cell membrane</location>
        <topology evidence="1">Multi-pass membrane protein</topology>
    </subcellularLocation>
</comment>
<evidence type="ECO:0000313" key="10">
    <source>
        <dbReference type="Proteomes" id="UP001178288"/>
    </source>
</evidence>
<dbReference type="InterPro" id="IPR003856">
    <property type="entry name" value="LPS_length_determ_N"/>
</dbReference>